<dbReference type="InterPro" id="IPR024607">
    <property type="entry name" value="Sulfatase_CS"/>
</dbReference>
<dbReference type="GO" id="GO:0004065">
    <property type="term" value="F:arylsulfatase activity"/>
    <property type="evidence" value="ECO:0007669"/>
    <property type="project" value="TreeGrafter"/>
</dbReference>
<evidence type="ECO:0000256" key="1">
    <source>
        <dbReference type="ARBA" id="ARBA00001913"/>
    </source>
</evidence>
<gene>
    <name evidence="9" type="ORF">CLV33_102484</name>
</gene>
<accession>A0A362XA35</accession>
<comment type="cofactor">
    <cofactor evidence="1">
        <name>Ca(2+)</name>
        <dbReference type="ChEBI" id="CHEBI:29108"/>
    </cofactor>
</comment>
<dbReference type="EMBL" id="PVEO01000002">
    <property type="protein sequence ID" value="PQV50619.1"/>
    <property type="molecule type" value="Genomic_DNA"/>
</dbReference>
<comment type="similarity">
    <text evidence="2">Belongs to the sulfatase family.</text>
</comment>
<evidence type="ECO:0000256" key="4">
    <source>
        <dbReference type="ARBA" id="ARBA00022729"/>
    </source>
</evidence>
<dbReference type="InterPro" id="IPR000917">
    <property type="entry name" value="Sulfatase_N"/>
</dbReference>
<dbReference type="PANTHER" id="PTHR42693:SF42">
    <property type="entry name" value="ARYLSULFATASE G"/>
    <property type="match status" value="1"/>
</dbReference>
<sequence length="541" mass="61606">MKIPMKKIIYISTILAVLSSCKTKTQEITKTAKPNILFIVVDDLGYADLSVMGSKFYETPNIDAIAKSGNIFTNGYATCAVCSPSRASLLNGQFTARHGLTQFDGAPSGLEWKEKNRHTKLLPPEYKHHLSHDDVTLPEALKENGYRTFFAGKWHLGSAADKSLPTDHGFDINIAGYERGGPYSGGYFSPFNNPQMEDHEDEKGMSFSMKLAKETSKFIEKNKDTTFLAYLSFYAVHSPIQTTKEKWEKYRDKAEQMGIAEKGFEMERILPARKYQDNPVYAGLIEQVDEAIGSVLQTLKDNGLDKNTIVVFTSDNGGVTSGDNFSTNQLMLRGGKGYQWEGGLRVPYFIYVPWMEAQGNRIDKPVSGADLYPTLLDLANIPLKPEAHADGVSLKPLLNGERIDDRPLFWHYPHYGNQGGEPVSIIRKDNWKLIHYWEDNHIELYDLNSDLKESNDVSKENNELAENLHTQLMDWLKSMNTEYATEDPEWDKEARRKRLESHRTKLMPRLEKQRKQMLSPDWQPNDDWWGSEVKSNDLKVN</sequence>
<feature type="region of interest" description="Disordered" evidence="7">
    <location>
        <begin position="501"/>
        <end position="541"/>
    </location>
</feature>
<evidence type="ECO:0000313" key="10">
    <source>
        <dbReference type="Proteomes" id="UP000251545"/>
    </source>
</evidence>
<organism evidence="9 10">
    <name type="scientific">Jejuia pallidilutea</name>
    <dbReference type="NCBI Taxonomy" id="504487"/>
    <lineage>
        <taxon>Bacteria</taxon>
        <taxon>Pseudomonadati</taxon>
        <taxon>Bacteroidota</taxon>
        <taxon>Flavobacteriia</taxon>
        <taxon>Flavobacteriales</taxon>
        <taxon>Flavobacteriaceae</taxon>
        <taxon>Jejuia</taxon>
    </lineage>
</organism>
<dbReference type="InterPro" id="IPR017850">
    <property type="entry name" value="Alkaline_phosphatase_core_sf"/>
</dbReference>
<dbReference type="CDD" id="cd16144">
    <property type="entry name" value="ARS_like"/>
    <property type="match status" value="1"/>
</dbReference>
<dbReference type="Gene3D" id="3.30.1120.10">
    <property type="match status" value="1"/>
</dbReference>
<dbReference type="Pfam" id="PF00884">
    <property type="entry name" value="Sulfatase"/>
    <property type="match status" value="1"/>
</dbReference>
<feature type="domain" description="Sulfatase N-terminal" evidence="8">
    <location>
        <begin position="34"/>
        <end position="381"/>
    </location>
</feature>
<dbReference type="GO" id="GO:0046872">
    <property type="term" value="F:metal ion binding"/>
    <property type="evidence" value="ECO:0007669"/>
    <property type="project" value="UniProtKB-KW"/>
</dbReference>
<dbReference type="Proteomes" id="UP000251545">
    <property type="component" value="Unassembled WGS sequence"/>
</dbReference>
<proteinExistence type="inferred from homology"/>
<reference evidence="9 10" key="1">
    <citation type="submission" date="2018-02" db="EMBL/GenBank/DDBJ databases">
        <title>Genomic Encyclopedia of Archaeal and Bacterial Type Strains, Phase II (KMG-II): from individual species to whole genera.</title>
        <authorList>
            <person name="Goeker M."/>
        </authorList>
    </citation>
    <scope>NUCLEOTIDE SEQUENCE [LARGE SCALE GENOMIC DNA]</scope>
    <source>
        <strain evidence="9 10">DSM 21165</strain>
    </source>
</reference>
<comment type="caution">
    <text evidence="9">The sequence shown here is derived from an EMBL/GenBank/DDBJ whole genome shotgun (WGS) entry which is preliminary data.</text>
</comment>
<keyword evidence="4" id="KW-0732">Signal</keyword>
<name>A0A362XA35_9FLAO</name>
<dbReference type="AlphaFoldDB" id="A0A362XA35"/>
<dbReference type="PROSITE" id="PS51257">
    <property type="entry name" value="PROKAR_LIPOPROTEIN"/>
    <property type="match status" value="1"/>
</dbReference>
<keyword evidence="3" id="KW-0479">Metal-binding</keyword>
<dbReference type="PANTHER" id="PTHR42693">
    <property type="entry name" value="ARYLSULFATASE FAMILY MEMBER"/>
    <property type="match status" value="1"/>
</dbReference>
<dbReference type="SUPFAM" id="SSF53649">
    <property type="entry name" value="Alkaline phosphatase-like"/>
    <property type="match status" value="1"/>
</dbReference>
<evidence type="ECO:0000259" key="8">
    <source>
        <dbReference type="Pfam" id="PF00884"/>
    </source>
</evidence>
<evidence type="ECO:0000256" key="2">
    <source>
        <dbReference type="ARBA" id="ARBA00008779"/>
    </source>
</evidence>
<evidence type="ECO:0000313" key="9">
    <source>
        <dbReference type="EMBL" id="PQV50619.1"/>
    </source>
</evidence>
<evidence type="ECO:0000256" key="3">
    <source>
        <dbReference type="ARBA" id="ARBA00022723"/>
    </source>
</evidence>
<protein>
    <submittedName>
        <fullName evidence="9">Arylsulfatase A-like enzyme</fullName>
    </submittedName>
</protein>
<evidence type="ECO:0000256" key="7">
    <source>
        <dbReference type="SAM" id="MobiDB-lite"/>
    </source>
</evidence>
<dbReference type="Gene3D" id="3.40.720.10">
    <property type="entry name" value="Alkaline Phosphatase, subunit A"/>
    <property type="match status" value="1"/>
</dbReference>
<dbReference type="InterPro" id="IPR050738">
    <property type="entry name" value="Sulfatase"/>
</dbReference>
<evidence type="ECO:0000256" key="6">
    <source>
        <dbReference type="ARBA" id="ARBA00022837"/>
    </source>
</evidence>
<keyword evidence="6" id="KW-0106">Calcium</keyword>
<keyword evidence="5" id="KW-0378">Hydrolase</keyword>
<dbReference type="PROSITE" id="PS00149">
    <property type="entry name" value="SULFATASE_2"/>
    <property type="match status" value="1"/>
</dbReference>
<evidence type="ECO:0000256" key="5">
    <source>
        <dbReference type="ARBA" id="ARBA00022801"/>
    </source>
</evidence>